<protein>
    <submittedName>
        <fullName evidence="2">Uncharacterized protein</fullName>
    </submittedName>
</protein>
<gene>
    <name evidence="2" type="ORF">EK21DRAFT_90239</name>
</gene>
<keyword evidence="3" id="KW-1185">Reference proteome</keyword>
<feature type="region of interest" description="Disordered" evidence="1">
    <location>
        <begin position="1"/>
        <end position="122"/>
    </location>
</feature>
<dbReference type="EMBL" id="ML978207">
    <property type="protein sequence ID" value="KAF2028872.1"/>
    <property type="molecule type" value="Genomic_DNA"/>
</dbReference>
<feature type="region of interest" description="Disordered" evidence="1">
    <location>
        <begin position="266"/>
        <end position="329"/>
    </location>
</feature>
<evidence type="ECO:0000313" key="2">
    <source>
        <dbReference type="EMBL" id="KAF2028872.1"/>
    </source>
</evidence>
<dbReference type="OrthoDB" id="3789383at2759"/>
<reference evidence="2" key="1">
    <citation type="journal article" date="2020" name="Stud. Mycol.">
        <title>101 Dothideomycetes genomes: a test case for predicting lifestyles and emergence of pathogens.</title>
        <authorList>
            <person name="Haridas S."/>
            <person name="Albert R."/>
            <person name="Binder M."/>
            <person name="Bloem J."/>
            <person name="Labutti K."/>
            <person name="Salamov A."/>
            <person name="Andreopoulos B."/>
            <person name="Baker S."/>
            <person name="Barry K."/>
            <person name="Bills G."/>
            <person name="Bluhm B."/>
            <person name="Cannon C."/>
            <person name="Castanera R."/>
            <person name="Culley D."/>
            <person name="Daum C."/>
            <person name="Ezra D."/>
            <person name="Gonzalez J."/>
            <person name="Henrissat B."/>
            <person name="Kuo A."/>
            <person name="Liang C."/>
            <person name="Lipzen A."/>
            <person name="Lutzoni F."/>
            <person name="Magnuson J."/>
            <person name="Mondo S."/>
            <person name="Nolan M."/>
            <person name="Ohm R."/>
            <person name="Pangilinan J."/>
            <person name="Park H.-J."/>
            <person name="Ramirez L."/>
            <person name="Alfaro M."/>
            <person name="Sun H."/>
            <person name="Tritt A."/>
            <person name="Yoshinaga Y."/>
            <person name="Zwiers L.-H."/>
            <person name="Turgeon B."/>
            <person name="Goodwin S."/>
            <person name="Spatafora J."/>
            <person name="Crous P."/>
            <person name="Grigoriev I."/>
        </authorList>
    </citation>
    <scope>NUCLEOTIDE SEQUENCE</scope>
    <source>
        <strain evidence="2">CBS 110217</strain>
    </source>
</reference>
<evidence type="ECO:0000256" key="1">
    <source>
        <dbReference type="SAM" id="MobiDB-lite"/>
    </source>
</evidence>
<dbReference type="AlphaFoldDB" id="A0A9P4H7B5"/>
<sequence length="329" mass="35876">MARYKTAPTAEMNEVTTSPAQPAAVTARAGDTNEVVSDRDQEEVARNIVNSKKRKRTTKSPAAAPLPNKDAHAKESSQAEEYDSDDGSAMARPSKKSKQTTSAAEGTDEVESMPVKKVTKTPPPDAVIQAFMDAIPTITNWSSNNDAVSDVYCNIVKWLDKDDLPVEKVAELYHAAGYGIQDPSKRSPNSEKNICKLYNNWAPKFYAEKGITFVGRQDRKKLGKPSKAKKAAAPKQKRTKTQAVSGGIVGEGAVAPNVPANAPEHALTFQSRPTTVEDVCANQEEDFDHERPAHANSPEQKSKTSEVEADVDVATQDWKPQPLPPYYCH</sequence>
<feature type="compositionally biased region" description="Basic and acidic residues" evidence="1">
    <location>
        <begin position="36"/>
        <end position="45"/>
    </location>
</feature>
<feature type="compositionally biased region" description="Basic residues" evidence="1">
    <location>
        <begin position="218"/>
        <end position="240"/>
    </location>
</feature>
<accession>A0A9P4H7B5</accession>
<proteinExistence type="predicted"/>
<dbReference type="Proteomes" id="UP000799777">
    <property type="component" value="Unassembled WGS sequence"/>
</dbReference>
<evidence type="ECO:0000313" key="3">
    <source>
        <dbReference type="Proteomes" id="UP000799777"/>
    </source>
</evidence>
<feature type="region of interest" description="Disordered" evidence="1">
    <location>
        <begin position="217"/>
        <end position="248"/>
    </location>
</feature>
<comment type="caution">
    <text evidence="2">The sequence shown here is derived from an EMBL/GenBank/DDBJ whole genome shotgun (WGS) entry which is preliminary data.</text>
</comment>
<name>A0A9P4H7B5_9PLEO</name>
<organism evidence="2 3">
    <name type="scientific">Setomelanomma holmii</name>
    <dbReference type="NCBI Taxonomy" id="210430"/>
    <lineage>
        <taxon>Eukaryota</taxon>
        <taxon>Fungi</taxon>
        <taxon>Dikarya</taxon>
        <taxon>Ascomycota</taxon>
        <taxon>Pezizomycotina</taxon>
        <taxon>Dothideomycetes</taxon>
        <taxon>Pleosporomycetidae</taxon>
        <taxon>Pleosporales</taxon>
        <taxon>Pleosporineae</taxon>
        <taxon>Phaeosphaeriaceae</taxon>
        <taxon>Setomelanomma</taxon>
    </lineage>
</organism>